<keyword evidence="2" id="KW-0813">Transport</keyword>
<gene>
    <name evidence="4" type="ORF">DEO68_04395</name>
</gene>
<sequence>MLISSIPTPQKGQPLGRFGQLALIGTLSLVPLTSSADEPQGFMEEASLETTLFYIYRDRDRRSGGMGPDGEGTPGAYASNLQHSTANLAVDFSSGHAGGVVGLDLAAFAAYDFQNRHQGTEFNFRPASTLWEERWDGKETNGASLYRAALKFKFGDMWGRLGYLQPQGTSVIAPNWSFLPGTYRGGELGARIGDLSLSYFHADRYKAPWYQSFYEFRQADGETIDYLHSLGARYDVTDDLAIEAAFGQAQGYMDQGFGKVSYATQLNDSPLRLSYQTYAARDRHDDGSANDVYDGTAWQQVLTAHYDQGAFDWRLEFSWVHAPGAQGYFLPRMTTPYASSNGRLDIWWDARSDWNHDGEKSLYAGVTYDLEGWDLPGWSLGLAHAYGWDARPYSGFEDPGRRFSESAWNFDVHYKVQNGWAEGTRFQLHYTRYDNRTDYASWGDGGFKNAFQDEHDIKFTVVAPFSIL</sequence>
<dbReference type="GO" id="GO:0015288">
    <property type="term" value="F:porin activity"/>
    <property type="evidence" value="ECO:0007669"/>
    <property type="project" value="TreeGrafter"/>
</dbReference>
<comment type="caution">
    <text evidence="4">The sequence shown here is derived from an EMBL/GenBank/DDBJ whole genome shotgun (WGS) entry which is preliminary data.</text>
</comment>
<accession>A0A3D0KD10</accession>
<dbReference type="Gene3D" id="2.40.160.10">
    <property type="entry name" value="Porin"/>
    <property type="match status" value="1"/>
</dbReference>
<organism evidence="4">
    <name type="scientific">Halomonas campaniensis</name>
    <dbReference type="NCBI Taxonomy" id="213554"/>
    <lineage>
        <taxon>Bacteria</taxon>
        <taxon>Pseudomonadati</taxon>
        <taxon>Pseudomonadota</taxon>
        <taxon>Gammaproteobacteria</taxon>
        <taxon>Oceanospirillales</taxon>
        <taxon>Halomonadaceae</taxon>
        <taxon>Halomonas</taxon>
    </lineage>
</organism>
<reference evidence="4" key="1">
    <citation type="journal article" date="2018" name="Nat. Biotechnol.">
        <title>A standardized bacterial taxonomy based on genome phylogeny substantially revises the tree of life.</title>
        <authorList>
            <person name="Parks D.H."/>
            <person name="Chuvochina M."/>
            <person name="Waite D.W."/>
            <person name="Rinke C."/>
            <person name="Skarshewski A."/>
            <person name="Chaumeil P.A."/>
            <person name="Hugenholtz P."/>
        </authorList>
    </citation>
    <scope>NUCLEOTIDE SEQUENCE [LARGE SCALE GENOMIC DNA]</scope>
    <source>
        <strain evidence="4">UBA11284</strain>
    </source>
</reference>
<dbReference type="GO" id="GO:0016020">
    <property type="term" value="C:membrane"/>
    <property type="evidence" value="ECO:0007669"/>
    <property type="project" value="InterPro"/>
</dbReference>
<dbReference type="AlphaFoldDB" id="A0A3D0KD10"/>
<dbReference type="InterPro" id="IPR023614">
    <property type="entry name" value="Porin_dom_sf"/>
</dbReference>
<keyword evidence="3" id="KW-0732">Signal</keyword>
<evidence type="ECO:0000256" key="2">
    <source>
        <dbReference type="ARBA" id="ARBA00022448"/>
    </source>
</evidence>
<protein>
    <submittedName>
        <fullName evidence="4">Outer membrane porin, OprD family</fullName>
    </submittedName>
</protein>
<comment type="similarity">
    <text evidence="1">Belongs to the outer membrane porin (Opr) (TC 1.B.25) family.</text>
</comment>
<evidence type="ECO:0000313" key="4">
    <source>
        <dbReference type="EMBL" id="HCA01428.1"/>
    </source>
</evidence>
<evidence type="ECO:0000256" key="1">
    <source>
        <dbReference type="ARBA" id="ARBA00009075"/>
    </source>
</evidence>
<dbReference type="Pfam" id="PF03573">
    <property type="entry name" value="OprD"/>
    <property type="match status" value="1"/>
</dbReference>
<dbReference type="GO" id="GO:0015772">
    <property type="term" value="P:oligosaccharide transport"/>
    <property type="evidence" value="ECO:0007669"/>
    <property type="project" value="TreeGrafter"/>
</dbReference>
<dbReference type="InterPro" id="IPR005318">
    <property type="entry name" value="OM_porin_bac"/>
</dbReference>
<evidence type="ECO:0000256" key="3">
    <source>
        <dbReference type="ARBA" id="ARBA00022729"/>
    </source>
</evidence>
<proteinExistence type="inferred from homology"/>
<name>A0A3D0KD10_9GAMM</name>
<dbReference type="EMBL" id="DOTR01000022">
    <property type="protein sequence ID" value="HCA01428.1"/>
    <property type="molecule type" value="Genomic_DNA"/>
</dbReference>
<dbReference type="PANTHER" id="PTHR34596:SF2">
    <property type="entry name" value="CHITOPORIN"/>
    <property type="match status" value="1"/>
</dbReference>
<dbReference type="PANTHER" id="PTHR34596">
    <property type="entry name" value="CHITOPORIN"/>
    <property type="match status" value="1"/>
</dbReference>